<dbReference type="EMBL" id="BDFE01000015">
    <property type="protein sequence ID" value="GAU08664.1"/>
    <property type="molecule type" value="Genomic_DNA"/>
</dbReference>
<organism evidence="2 3">
    <name type="scientific">Desulfoplanes formicivorans</name>
    <dbReference type="NCBI Taxonomy" id="1592317"/>
    <lineage>
        <taxon>Bacteria</taxon>
        <taxon>Pseudomonadati</taxon>
        <taxon>Thermodesulfobacteriota</taxon>
        <taxon>Desulfovibrionia</taxon>
        <taxon>Desulfovibrionales</taxon>
        <taxon>Desulfoplanaceae</taxon>
        <taxon>Desulfoplanes</taxon>
    </lineage>
</organism>
<evidence type="ECO:0000313" key="3">
    <source>
        <dbReference type="Proteomes" id="UP000095200"/>
    </source>
</evidence>
<comment type="caution">
    <text evidence="2">The sequence shown here is derived from an EMBL/GenBank/DDBJ whole genome shotgun (WGS) entry which is preliminary data.</text>
</comment>
<feature type="region of interest" description="Disordered" evidence="1">
    <location>
        <begin position="1"/>
        <end position="32"/>
    </location>
</feature>
<proteinExistence type="predicted"/>
<sequence>MRIPPAYQTQALNGSLGGGQETRARHANNIKETSLSMRLGKLGITYSTQDALPTPSSTRAETFSRPTTSFAQEFSLALARESKTVSFLPGPTSQASPTSSPLAKARAFQAYDRQADLLQAAHTPDFSAVA</sequence>
<accession>A0A194AIU0</accession>
<protein>
    <submittedName>
        <fullName evidence="2">Uncharacterized protein</fullName>
    </submittedName>
</protein>
<dbReference type="STRING" id="1592317.DPF_1380"/>
<evidence type="ECO:0000313" key="2">
    <source>
        <dbReference type="EMBL" id="GAU08664.1"/>
    </source>
</evidence>
<dbReference type="RefSeq" id="WP_069858372.1">
    <property type="nucleotide sequence ID" value="NZ_BDFE01000015.1"/>
</dbReference>
<evidence type="ECO:0000256" key="1">
    <source>
        <dbReference type="SAM" id="MobiDB-lite"/>
    </source>
</evidence>
<dbReference type="AlphaFoldDB" id="A0A194AIU0"/>
<dbReference type="Proteomes" id="UP000095200">
    <property type="component" value="Unassembled WGS sequence"/>
</dbReference>
<name>A0A194AIU0_9BACT</name>
<keyword evidence="3" id="KW-1185">Reference proteome</keyword>
<gene>
    <name evidence="2" type="ORF">DPF_1380</name>
</gene>
<reference evidence="3" key="1">
    <citation type="submission" date="2016-06" db="EMBL/GenBank/DDBJ databases">
        <title>Draft genome sequence of Desulfoplanes formicivorans strain Pf12B.</title>
        <authorList>
            <person name="Watanabe M."/>
            <person name="Kojima H."/>
            <person name="Fukui M."/>
        </authorList>
    </citation>
    <scope>NUCLEOTIDE SEQUENCE [LARGE SCALE GENOMIC DNA]</scope>
    <source>
        <strain evidence="3">Pf12B</strain>
    </source>
</reference>